<protein>
    <recommendedName>
        <fullName evidence="4">Curlin</fullName>
    </recommendedName>
</protein>
<dbReference type="Proteomes" id="UP000239532">
    <property type="component" value="Unassembled WGS sequence"/>
</dbReference>
<organism evidence="2 3">
    <name type="scientific">Nonlabens agnitus</name>
    <dbReference type="NCBI Taxonomy" id="870484"/>
    <lineage>
        <taxon>Bacteria</taxon>
        <taxon>Pseudomonadati</taxon>
        <taxon>Bacteroidota</taxon>
        <taxon>Flavobacteriia</taxon>
        <taxon>Flavobacteriales</taxon>
        <taxon>Flavobacteriaceae</taxon>
        <taxon>Nonlabens</taxon>
    </lineage>
</organism>
<name>A0A2S9WRU3_9FLAO</name>
<keyword evidence="1" id="KW-0732">Signal</keyword>
<dbReference type="AlphaFoldDB" id="A0A2S9WRU3"/>
<reference evidence="2 3" key="1">
    <citation type="submission" date="2016-11" db="EMBL/GenBank/DDBJ databases">
        <title>Trade-off between light-utilization and light-protection in marine flavobacteria.</title>
        <authorList>
            <person name="Kumagai Y."/>
        </authorList>
    </citation>
    <scope>NUCLEOTIDE SEQUENCE [LARGE SCALE GENOMIC DNA]</scope>
    <source>
        <strain evidence="2 3">JCM 17109</strain>
    </source>
</reference>
<dbReference type="OrthoDB" id="1447223at2"/>
<proteinExistence type="predicted"/>
<gene>
    <name evidence="2" type="ORF">BST86_03250</name>
</gene>
<accession>A0A2S9WRU3</accession>
<keyword evidence="3" id="KW-1185">Reference proteome</keyword>
<sequence length="171" mass="18629">MKHVINIFAFLLIATVSSAQTYVNDAPIINANSLSNQNEQLNVAQKQSFSNQQPSTTAPTGNTVFIQQVGFGNVGLIDVTSNNSEVTLLQSGYKNKALVLLRADNIQENIQQIGNRNLFLDYSLHGAETHNVDVQQNGSYNSIISVGKNSISERLQLQQTGIGKAAFIIHN</sequence>
<feature type="signal peptide" evidence="1">
    <location>
        <begin position="1"/>
        <end position="19"/>
    </location>
</feature>
<comment type="caution">
    <text evidence="2">The sequence shown here is derived from an EMBL/GenBank/DDBJ whole genome shotgun (WGS) entry which is preliminary data.</text>
</comment>
<evidence type="ECO:0000313" key="3">
    <source>
        <dbReference type="Proteomes" id="UP000239532"/>
    </source>
</evidence>
<dbReference type="RefSeq" id="WP_105982015.1">
    <property type="nucleotide sequence ID" value="NZ_MQUC01000003.1"/>
</dbReference>
<evidence type="ECO:0000313" key="2">
    <source>
        <dbReference type="EMBL" id="PRP66175.1"/>
    </source>
</evidence>
<evidence type="ECO:0000256" key="1">
    <source>
        <dbReference type="SAM" id="SignalP"/>
    </source>
</evidence>
<evidence type="ECO:0008006" key="4">
    <source>
        <dbReference type="Google" id="ProtNLM"/>
    </source>
</evidence>
<feature type="chain" id="PRO_5015493268" description="Curlin" evidence="1">
    <location>
        <begin position="20"/>
        <end position="171"/>
    </location>
</feature>
<dbReference type="EMBL" id="MQUC01000003">
    <property type="protein sequence ID" value="PRP66175.1"/>
    <property type="molecule type" value="Genomic_DNA"/>
</dbReference>